<evidence type="ECO:0000259" key="2">
    <source>
        <dbReference type="Pfam" id="PF21599"/>
    </source>
</evidence>
<dbReference type="Proteomes" id="UP001175271">
    <property type="component" value="Unassembled WGS sequence"/>
</dbReference>
<feature type="domain" description="ZSWIM3 N-terminal" evidence="2">
    <location>
        <begin position="168"/>
        <end position="269"/>
    </location>
</feature>
<keyword evidence="4" id="KW-1185">Reference proteome</keyword>
<dbReference type="InterPro" id="IPR040854">
    <property type="entry name" value="ZSWIM9"/>
</dbReference>
<accession>A0AA39M262</accession>
<feature type="compositionally biased region" description="Low complexity" evidence="1">
    <location>
        <begin position="125"/>
        <end position="139"/>
    </location>
</feature>
<dbReference type="InterPro" id="IPR048325">
    <property type="entry name" value="ZSWIM3_N"/>
</dbReference>
<organism evidence="3 4">
    <name type="scientific">Steinernema hermaphroditum</name>
    <dbReference type="NCBI Taxonomy" id="289476"/>
    <lineage>
        <taxon>Eukaryota</taxon>
        <taxon>Metazoa</taxon>
        <taxon>Ecdysozoa</taxon>
        <taxon>Nematoda</taxon>
        <taxon>Chromadorea</taxon>
        <taxon>Rhabditida</taxon>
        <taxon>Tylenchina</taxon>
        <taxon>Panagrolaimomorpha</taxon>
        <taxon>Strongyloidoidea</taxon>
        <taxon>Steinernematidae</taxon>
        <taxon>Steinernema</taxon>
    </lineage>
</organism>
<comment type="caution">
    <text evidence="3">The sequence shown here is derived from an EMBL/GenBank/DDBJ whole genome shotgun (WGS) entry which is preliminary data.</text>
</comment>
<dbReference type="EMBL" id="JAUCMV010000002">
    <property type="protein sequence ID" value="KAK0417815.1"/>
    <property type="molecule type" value="Genomic_DNA"/>
</dbReference>
<name>A0AA39M262_9BILA</name>
<dbReference type="Pfam" id="PF21599">
    <property type="entry name" value="ZSWIM3_N"/>
    <property type="match status" value="1"/>
</dbReference>
<proteinExistence type="predicted"/>
<feature type="compositionally biased region" description="Basic and acidic residues" evidence="1">
    <location>
        <begin position="1"/>
        <end position="10"/>
    </location>
</feature>
<feature type="region of interest" description="Disordered" evidence="1">
    <location>
        <begin position="1"/>
        <end position="29"/>
    </location>
</feature>
<sequence length="491" mass="54633">MDPHQPRPDAFDDDIENFEPPTKHAKLEDAPTEVPLAMPVLNPLQNFNPSLNANLLSKLFPNFQSLQQGFQPPADSFDSSAKTTKFEGELDGDSGIAHTPSPHNLSDDGEIPPLQIAEDAEEKAPLSPTSSENNENEAPPELAAAPFVSGLEVPSLFPSGRVYNKIVLNAYFNSYADFKRVFKEWMDSNFHPFRVASSERMTSDTSFADVFQYRYIVYHCKHYGVPRKRGQGKRPNQQYLPCGCKAMLRLNYQSSERALRLTTLVETHNGHDVNRDAYEKSLSNHRRQTTPRGSPSKSPTVLPPTVPLSVRVTHSPNSLLNSTLNLSALFASPTPAPPVAPSLNPAAYQQQSIAMLYALQQQTFLRQAQEMAKPLEAPGLPTPPQESPQETPLKPEPVKTESPQEPREMDVPQLARPTPTRPQNFPIGPFDGLSGFGGMELIARMMQAMQAEKERRVNSVLERLRLHLQSISDQNVFCDTLLQLESLLPPN</sequence>
<feature type="region of interest" description="Disordered" evidence="1">
    <location>
        <begin position="120"/>
        <end position="139"/>
    </location>
</feature>
<dbReference type="PANTHER" id="PTHR47086:SF4">
    <property type="entry name" value="BTB DOMAIN-CONTAINING PROTEIN"/>
    <property type="match status" value="1"/>
</dbReference>
<gene>
    <name evidence="3" type="ORF">QR680_013228</name>
</gene>
<protein>
    <recommendedName>
        <fullName evidence="2">ZSWIM3 N-terminal domain-containing protein</fullName>
    </recommendedName>
</protein>
<evidence type="ECO:0000313" key="4">
    <source>
        <dbReference type="Proteomes" id="UP001175271"/>
    </source>
</evidence>
<feature type="region of interest" description="Disordered" evidence="1">
    <location>
        <begin position="280"/>
        <end position="302"/>
    </location>
</feature>
<reference evidence="3" key="1">
    <citation type="submission" date="2023-06" db="EMBL/GenBank/DDBJ databases">
        <title>Genomic analysis of the entomopathogenic nematode Steinernema hermaphroditum.</title>
        <authorList>
            <person name="Schwarz E.M."/>
            <person name="Heppert J.K."/>
            <person name="Baniya A."/>
            <person name="Schwartz H.T."/>
            <person name="Tan C.-H."/>
            <person name="Antoshechkin I."/>
            <person name="Sternberg P.W."/>
            <person name="Goodrich-Blair H."/>
            <person name="Dillman A.R."/>
        </authorList>
    </citation>
    <scope>NUCLEOTIDE SEQUENCE</scope>
    <source>
        <strain evidence="3">PS9179</strain>
        <tissue evidence="3">Whole animal</tissue>
    </source>
</reference>
<feature type="compositionally biased region" description="Basic and acidic residues" evidence="1">
    <location>
        <begin position="396"/>
        <end position="410"/>
    </location>
</feature>
<evidence type="ECO:0000256" key="1">
    <source>
        <dbReference type="SAM" id="MobiDB-lite"/>
    </source>
</evidence>
<dbReference type="AlphaFoldDB" id="A0AA39M262"/>
<feature type="region of interest" description="Disordered" evidence="1">
    <location>
        <begin position="70"/>
        <end position="111"/>
    </location>
</feature>
<evidence type="ECO:0000313" key="3">
    <source>
        <dbReference type="EMBL" id="KAK0417815.1"/>
    </source>
</evidence>
<dbReference type="PANTHER" id="PTHR47086">
    <property type="entry name" value="BTB DOMAIN-CONTAINING PROTEIN"/>
    <property type="match status" value="1"/>
</dbReference>
<feature type="region of interest" description="Disordered" evidence="1">
    <location>
        <begin position="375"/>
        <end position="428"/>
    </location>
</feature>